<accession>A0A0D2ATU4</accession>
<evidence type="ECO:0000313" key="2">
    <source>
        <dbReference type="EMBL" id="KIW28627.1"/>
    </source>
</evidence>
<dbReference type="HOGENOM" id="CLU_530995_0_0_1"/>
<protein>
    <recommendedName>
        <fullName evidence="1">Protein kinase domain-containing protein</fullName>
    </recommendedName>
</protein>
<sequence>MSSESEAPSDTWSTLIADLKETALGDQQTPTPCSNEGEFRTNFESLCNDRYEPNAQRLLNLFSRQHGTITTFTSTIDGAQNLQPPDTLSDLFWQLAFATIQAALDAGLSLKDLFEELNPLNQALKPFGPQLPQFPTRPRVQEPLQVVFREYIECYSIMLSHFATHPPGLTFDTFHSRAEAAAEIFETQLEDWKEVVKRFSDEETNRSLPAFPDPGLDRLSPGLTTSARFQWLEPLGTGTYGQVSKVREVSTNSIYAQKTIRVQNSHRARNIIEQQVRNEVAIMHKLRHHHIASVLFYVRDETTFSIIMLPVGDYDLRHFLEVNCAGFPRTETRHLDQWFGCLASALAYAHQERVKHEDIKPSNILIRDHQPYLADFGSAIDFSLMEGSTSTDEYIVGTPVYWPPEPLPQRGRAADVFALGCVFSEMLTVRQHKSLQEYRDARYLPHVDNGYAFRTNLDAVYTWLLELPDNVGPPEVRSLLLEQTMNMLAADHTQRPEARVVKRNFRHEGDALFCLSCG</sequence>
<dbReference type="Pfam" id="PF00069">
    <property type="entry name" value="Pkinase"/>
    <property type="match status" value="1"/>
</dbReference>
<dbReference type="InterPro" id="IPR000719">
    <property type="entry name" value="Prot_kinase_dom"/>
</dbReference>
<dbReference type="Gene3D" id="1.10.510.10">
    <property type="entry name" value="Transferase(Phosphotransferase) domain 1"/>
    <property type="match status" value="1"/>
</dbReference>
<organism evidence="2 3">
    <name type="scientific">Cladophialophora immunda</name>
    <dbReference type="NCBI Taxonomy" id="569365"/>
    <lineage>
        <taxon>Eukaryota</taxon>
        <taxon>Fungi</taxon>
        <taxon>Dikarya</taxon>
        <taxon>Ascomycota</taxon>
        <taxon>Pezizomycotina</taxon>
        <taxon>Eurotiomycetes</taxon>
        <taxon>Chaetothyriomycetidae</taxon>
        <taxon>Chaetothyriales</taxon>
        <taxon>Herpotrichiellaceae</taxon>
        <taxon>Cladophialophora</taxon>
    </lineage>
</organism>
<dbReference type="InterPro" id="IPR008271">
    <property type="entry name" value="Ser/Thr_kinase_AS"/>
</dbReference>
<dbReference type="STRING" id="569365.A0A0D2ATU4"/>
<dbReference type="SUPFAM" id="SSF56112">
    <property type="entry name" value="Protein kinase-like (PK-like)"/>
    <property type="match status" value="1"/>
</dbReference>
<evidence type="ECO:0000313" key="3">
    <source>
        <dbReference type="Proteomes" id="UP000054466"/>
    </source>
</evidence>
<dbReference type="PANTHER" id="PTHR24361">
    <property type="entry name" value="MITOGEN-ACTIVATED KINASE KINASE KINASE"/>
    <property type="match status" value="1"/>
</dbReference>
<dbReference type="GO" id="GO:0005524">
    <property type="term" value="F:ATP binding"/>
    <property type="evidence" value="ECO:0007669"/>
    <property type="project" value="InterPro"/>
</dbReference>
<dbReference type="GO" id="GO:0005737">
    <property type="term" value="C:cytoplasm"/>
    <property type="evidence" value="ECO:0007669"/>
    <property type="project" value="TreeGrafter"/>
</dbReference>
<dbReference type="OrthoDB" id="4161460at2759"/>
<dbReference type="EMBL" id="KN847043">
    <property type="protein sequence ID" value="KIW28627.1"/>
    <property type="molecule type" value="Genomic_DNA"/>
</dbReference>
<evidence type="ECO:0000259" key="1">
    <source>
        <dbReference type="PROSITE" id="PS50011"/>
    </source>
</evidence>
<name>A0A0D2ATU4_9EURO</name>
<proteinExistence type="predicted"/>
<dbReference type="Gene3D" id="3.30.200.20">
    <property type="entry name" value="Phosphorylase Kinase, domain 1"/>
    <property type="match status" value="1"/>
</dbReference>
<dbReference type="InterPro" id="IPR011009">
    <property type="entry name" value="Kinase-like_dom_sf"/>
</dbReference>
<dbReference type="GO" id="GO:0004674">
    <property type="term" value="F:protein serine/threonine kinase activity"/>
    <property type="evidence" value="ECO:0007669"/>
    <property type="project" value="TreeGrafter"/>
</dbReference>
<reference evidence="2 3" key="1">
    <citation type="submission" date="2015-01" db="EMBL/GenBank/DDBJ databases">
        <title>The Genome Sequence of Cladophialophora immunda CBS83496.</title>
        <authorList>
            <consortium name="The Broad Institute Genomics Platform"/>
            <person name="Cuomo C."/>
            <person name="de Hoog S."/>
            <person name="Gorbushina A."/>
            <person name="Stielow B."/>
            <person name="Teixiera M."/>
            <person name="Abouelleil A."/>
            <person name="Chapman S.B."/>
            <person name="Priest M."/>
            <person name="Young S.K."/>
            <person name="Wortman J."/>
            <person name="Nusbaum C."/>
            <person name="Birren B."/>
        </authorList>
    </citation>
    <scope>NUCLEOTIDE SEQUENCE [LARGE SCALE GENOMIC DNA]</scope>
    <source>
        <strain evidence="2 3">CBS 83496</strain>
    </source>
</reference>
<dbReference type="InterPro" id="IPR053235">
    <property type="entry name" value="Ser_Thr_kinase"/>
</dbReference>
<dbReference type="PROSITE" id="PS50011">
    <property type="entry name" value="PROTEIN_KINASE_DOM"/>
    <property type="match status" value="1"/>
</dbReference>
<dbReference type="RefSeq" id="XP_016248843.1">
    <property type="nucleotide sequence ID" value="XM_016395424.1"/>
</dbReference>
<dbReference type="Proteomes" id="UP000054466">
    <property type="component" value="Unassembled WGS sequence"/>
</dbReference>
<dbReference type="AlphaFoldDB" id="A0A0D2ATU4"/>
<dbReference type="GeneID" id="27347468"/>
<dbReference type="PROSITE" id="PS00108">
    <property type="entry name" value="PROTEIN_KINASE_ST"/>
    <property type="match status" value="1"/>
</dbReference>
<feature type="domain" description="Protein kinase" evidence="1">
    <location>
        <begin position="229"/>
        <end position="513"/>
    </location>
</feature>
<dbReference type="CDD" id="cd00180">
    <property type="entry name" value="PKc"/>
    <property type="match status" value="1"/>
</dbReference>
<dbReference type="SMART" id="SM00220">
    <property type="entry name" value="S_TKc"/>
    <property type="match status" value="1"/>
</dbReference>
<keyword evidence="3" id="KW-1185">Reference proteome</keyword>
<gene>
    <name evidence="2" type="ORF">PV07_08274</name>
</gene>
<dbReference type="VEuPathDB" id="FungiDB:PV07_08274"/>